<evidence type="ECO:0000256" key="3">
    <source>
        <dbReference type="ARBA" id="ARBA00022448"/>
    </source>
</evidence>
<dbReference type="EMBL" id="BAAAUV010000008">
    <property type="protein sequence ID" value="GAA3216258.1"/>
    <property type="molecule type" value="Genomic_DNA"/>
</dbReference>
<sequence length="572" mass="58616">MTVMVPAVVIALTVLAGALGGLTRLGGLGRARTSGGPSDFLVASRSVTPAWNASAIAGEYISAAAFLGSAGLVLAYGVDMLWMPIGAAAGYVVLLALVTGPLRRSGAYTLSDFAEWRLGGVAVRRGVSVCVCFIGWFYLLPQFQGAGVTLRAVAGVPLWAGWALVVVVVLGVVLSGGMRSITIVQAVQFWLKLVAVAVPAVVFMTVWNHSGVPSDPTRPGGLGFQHATTVEAGFDTAFVVAEDTRVRVEGVLDRERYDGDEVVMAAGPHEMAEGTSIRFPAGARVPHADHLPDLDGEAWGVPFGGRDHPLFATYSALAAILLGTMGLPHIVVRFYTNTGGAAARRTAALVPVLLALFYVFPSLFGALGRLYTPELLMTGETDATLLMLPARLVPGTPGLLLAALLAAGAFAAFTSTSCGIVVAIAGTLSQCVLRGGVASFRWGAVLALAVPLTIVSPVGSIGAASLVSLAFTISAASLCPLLVLGIWWRRLSAAGAVAGLAVGGGLSVAAGLWRILGGPHDGWGGALLAQPTIVIVPVAFAVMVGVSLVTDPPAGAGRAMARLHLPEEIGVR</sequence>
<comment type="similarity">
    <text evidence="2 9">Belongs to the sodium:solute symporter (SSF) (TC 2.A.21) family.</text>
</comment>
<keyword evidence="5 10" id="KW-0812">Transmembrane</keyword>
<evidence type="ECO:0000256" key="8">
    <source>
        <dbReference type="ARBA" id="ARBA00023136"/>
    </source>
</evidence>
<feature type="transmembrane region" description="Helical" evidence="10">
    <location>
        <begin position="466"/>
        <end position="488"/>
    </location>
</feature>
<evidence type="ECO:0000256" key="5">
    <source>
        <dbReference type="ARBA" id="ARBA00022692"/>
    </source>
</evidence>
<evidence type="ECO:0000256" key="6">
    <source>
        <dbReference type="ARBA" id="ARBA00022847"/>
    </source>
</evidence>
<reference evidence="12" key="1">
    <citation type="journal article" date="2019" name="Int. J. Syst. Evol. Microbiol.">
        <title>The Global Catalogue of Microorganisms (GCM) 10K type strain sequencing project: providing services to taxonomists for standard genome sequencing and annotation.</title>
        <authorList>
            <consortium name="The Broad Institute Genomics Platform"/>
            <consortium name="The Broad Institute Genome Sequencing Center for Infectious Disease"/>
            <person name="Wu L."/>
            <person name="Ma J."/>
        </authorList>
    </citation>
    <scope>NUCLEOTIDE SEQUENCE [LARGE SCALE GENOMIC DNA]</scope>
    <source>
        <strain evidence="12">JCM 9377</strain>
    </source>
</reference>
<feature type="transmembrane region" description="Helical" evidence="10">
    <location>
        <begin position="81"/>
        <end position="102"/>
    </location>
</feature>
<feature type="transmembrane region" description="Helical" evidence="10">
    <location>
        <begin position="495"/>
        <end position="516"/>
    </location>
</feature>
<keyword evidence="7 10" id="KW-1133">Transmembrane helix</keyword>
<dbReference type="PANTHER" id="PTHR48086">
    <property type="entry name" value="SODIUM/PROLINE SYMPORTER-RELATED"/>
    <property type="match status" value="1"/>
</dbReference>
<dbReference type="Gene3D" id="1.20.1730.10">
    <property type="entry name" value="Sodium/glucose cotransporter"/>
    <property type="match status" value="1"/>
</dbReference>
<keyword evidence="6" id="KW-0769">Symport</keyword>
<feature type="transmembrane region" description="Helical" evidence="10">
    <location>
        <begin position="311"/>
        <end position="335"/>
    </location>
</feature>
<feature type="transmembrane region" description="Helical" evidence="10">
    <location>
        <begin position="528"/>
        <end position="550"/>
    </location>
</feature>
<gene>
    <name evidence="11" type="ORF">GCM10010468_38210</name>
</gene>
<evidence type="ECO:0000256" key="4">
    <source>
        <dbReference type="ARBA" id="ARBA00022475"/>
    </source>
</evidence>
<evidence type="ECO:0000256" key="1">
    <source>
        <dbReference type="ARBA" id="ARBA00004651"/>
    </source>
</evidence>
<feature type="transmembrane region" description="Helical" evidence="10">
    <location>
        <begin position="399"/>
        <end position="428"/>
    </location>
</feature>
<proteinExistence type="inferred from homology"/>
<evidence type="ECO:0000256" key="2">
    <source>
        <dbReference type="ARBA" id="ARBA00006434"/>
    </source>
</evidence>
<dbReference type="Proteomes" id="UP001501237">
    <property type="component" value="Unassembled WGS sequence"/>
</dbReference>
<accession>A0ABP6QAS3</accession>
<comment type="subcellular location">
    <subcellularLocation>
        <location evidence="1">Cell membrane</location>
        <topology evidence="1">Multi-pass membrane protein</topology>
    </subcellularLocation>
</comment>
<feature type="transmembrane region" description="Helical" evidence="10">
    <location>
        <begin position="122"/>
        <end position="139"/>
    </location>
</feature>
<feature type="transmembrane region" description="Helical" evidence="10">
    <location>
        <begin position="159"/>
        <end position="177"/>
    </location>
</feature>
<keyword evidence="12" id="KW-1185">Reference proteome</keyword>
<dbReference type="PROSITE" id="PS50283">
    <property type="entry name" value="NA_SOLUT_SYMP_3"/>
    <property type="match status" value="1"/>
</dbReference>
<dbReference type="InterPro" id="IPR050277">
    <property type="entry name" value="Sodium:Solute_Symporter"/>
</dbReference>
<feature type="transmembrane region" description="Helical" evidence="10">
    <location>
        <begin position="347"/>
        <end position="367"/>
    </location>
</feature>
<evidence type="ECO:0000313" key="11">
    <source>
        <dbReference type="EMBL" id="GAA3216258.1"/>
    </source>
</evidence>
<evidence type="ECO:0000256" key="10">
    <source>
        <dbReference type="SAM" id="Phobius"/>
    </source>
</evidence>
<name>A0ABP6QAS3_9ACTN</name>
<evidence type="ECO:0000256" key="9">
    <source>
        <dbReference type="RuleBase" id="RU362091"/>
    </source>
</evidence>
<feature type="transmembrane region" description="Helical" evidence="10">
    <location>
        <begin position="189"/>
        <end position="207"/>
    </location>
</feature>
<keyword evidence="4" id="KW-1003">Cell membrane</keyword>
<dbReference type="Pfam" id="PF00474">
    <property type="entry name" value="SSF"/>
    <property type="match status" value="2"/>
</dbReference>
<evidence type="ECO:0000313" key="12">
    <source>
        <dbReference type="Proteomes" id="UP001501237"/>
    </source>
</evidence>
<protein>
    <submittedName>
        <fullName evidence="11">Cation acetate symporter</fullName>
    </submittedName>
</protein>
<organism evidence="11 12">
    <name type="scientific">Actinocorallia longicatena</name>
    <dbReference type="NCBI Taxonomy" id="111803"/>
    <lineage>
        <taxon>Bacteria</taxon>
        <taxon>Bacillati</taxon>
        <taxon>Actinomycetota</taxon>
        <taxon>Actinomycetes</taxon>
        <taxon>Streptosporangiales</taxon>
        <taxon>Thermomonosporaceae</taxon>
        <taxon>Actinocorallia</taxon>
    </lineage>
</organism>
<dbReference type="InterPro" id="IPR038377">
    <property type="entry name" value="Na/Glc_symporter_sf"/>
</dbReference>
<comment type="caution">
    <text evidence="11">The sequence shown here is derived from an EMBL/GenBank/DDBJ whole genome shotgun (WGS) entry which is preliminary data.</text>
</comment>
<evidence type="ECO:0000256" key="7">
    <source>
        <dbReference type="ARBA" id="ARBA00022989"/>
    </source>
</evidence>
<dbReference type="InterPro" id="IPR001734">
    <property type="entry name" value="Na/solute_symporter"/>
</dbReference>
<keyword evidence="3" id="KW-0813">Transport</keyword>
<feature type="transmembrane region" description="Helical" evidence="10">
    <location>
        <begin position="440"/>
        <end position="460"/>
    </location>
</feature>
<keyword evidence="8 10" id="KW-0472">Membrane</keyword>
<dbReference type="PANTHER" id="PTHR48086:SF6">
    <property type="entry name" value="CATION_ACETATE SYMPORTER ACTP"/>
    <property type="match status" value="1"/>
</dbReference>